<evidence type="ECO:0008006" key="5">
    <source>
        <dbReference type="Google" id="ProtNLM"/>
    </source>
</evidence>
<evidence type="ECO:0000256" key="1">
    <source>
        <dbReference type="SAM" id="Coils"/>
    </source>
</evidence>
<feature type="coiled-coil region" evidence="1">
    <location>
        <begin position="98"/>
        <end position="125"/>
    </location>
</feature>
<name>A0ABR2L884_9EUKA</name>
<sequence>MTKISFLPPLRQNSIASSRNLQSDPKAVVSIPKPTTLRKSPRRQNRTSTEFESPEYLTQQWNYLNHEIKLLREVVGPLKQQTDDLQLKCERMNYTPEVAEILAKLDEARDEKKKLDENLSTIRRTFTPELLKEINIEVEELRGRFQFYNDGLNTTEYNLDIKKRQLDEIVESDNVQFMYDYTQNYNSMRKRLAELKAENDQLESDLELLLNELAEDPVEDKKVTNLKKKLKSQQHEENKKRNQLNKMRKDYEAKKNELKEQIEKNKKQKKAKMESRNWKQNLKIQEEEKEEEEEEAQDESTPKNETDITTTTYSTGYSYYDYEYSYECENPESSEEKKQKESDENDENKDGSNESDNIEGKEDDGEDDKDKSNTFGSAIHTTKSIHKNGETEICFDGFVLLDVEPELDFDYGISNIHDDDYYFNEERLQNEEDNENFIKQEEETKFSQDAQTKEAILDEQYEDQLDAEFEDEQNLKDIEERLLNEALFEDEIGENDDSEDISNEQKYKDNEEQMMDYALIEVQEEEELNEELENEVMIYKERDIKDEEEKLLEDESKEKNPFVTSMTAGVVADIQPNTLFLTLAQQIENNEDINLDELLKHL</sequence>
<accession>A0ABR2L884</accession>
<protein>
    <recommendedName>
        <fullName evidence="5">Lebercilin domain-containing protein</fullName>
    </recommendedName>
</protein>
<feature type="compositionally biased region" description="Basic and acidic residues" evidence="2">
    <location>
        <begin position="334"/>
        <end position="352"/>
    </location>
</feature>
<feature type="coiled-coil region" evidence="1">
    <location>
        <begin position="515"/>
        <end position="549"/>
    </location>
</feature>
<feature type="compositionally biased region" description="Acidic residues" evidence="2">
    <location>
        <begin position="287"/>
        <end position="298"/>
    </location>
</feature>
<evidence type="ECO:0000313" key="3">
    <source>
        <dbReference type="EMBL" id="KAK8899524.1"/>
    </source>
</evidence>
<evidence type="ECO:0000313" key="4">
    <source>
        <dbReference type="Proteomes" id="UP001470230"/>
    </source>
</evidence>
<feature type="region of interest" description="Disordered" evidence="2">
    <location>
        <begin position="16"/>
        <end position="51"/>
    </location>
</feature>
<feature type="compositionally biased region" description="Basic and acidic residues" evidence="2">
    <location>
        <begin position="247"/>
        <end position="277"/>
    </location>
</feature>
<dbReference type="EMBL" id="JAPFFF010000001">
    <property type="protein sequence ID" value="KAK8899524.1"/>
    <property type="molecule type" value="Genomic_DNA"/>
</dbReference>
<evidence type="ECO:0000256" key="2">
    <source>
        <dbReference type="SAM" id="MobiDB-lite"/>
    </source>
</evidence>
<comment type="caution">
    <text evidence="3">The sequence shown here is derived from an EMBL/GenBank/DDBJ whole genome shotgun (WGS) entry which is preliminary data.</text>
</comment>
<feature type="compositionally biased region" description="Polar residues" evidence="2">
    <location>
        <begin position="373"/>
        <end position="382"/>
    </location>
</feature>
<dbReference type="Proteomes" id="UP001470230">
    <property type="component" value="Unassembled WGS sequence"/>
</dbReference>
<organism evidence="3 4">
    <name type="scientific">Tritrichomonas musculus</name>
    <dbReference type="NCBI Taxonomy" id="1915356"/>
    <lineage>
        <taxon>Eukaryota</taxon>
        <taxon>Metamonada</taxon>
        <taxon>Parabasalia</taxon>
        <taxon>Tritrichomonadida</taxon>
        <taxon>Tritrichomonadidae</taxon>
        <taxon>Tritrichomonas</taxon>
    </lineage>
</organism>
<keyword evidence="1" id="KW-0175">Coiled coil</keyword>
<keyword evidence="4" id="KW-1185">Reference proteome</keyword>
<feature type="region of interest" description="Disordered" evidence="2">
    <location>
        <begin position="227"/>
        <end position="314"/>
    </location>
</feature>
<proteinExistence type="predicted"/>
<reference evidence="3 4" key="1">
    <citation type="submission" date="2024-04" db="EMBL/GenBank/DDBJ databases">
        <title>Tritrichomonas musculus Genome.</title>
        <authorList>
            <person name="Alves-Ferreira E."/>
            <person name="Grigg M."/>
            <person name="Lorenzi H."/>
            <person name="Galac M."/>
        </authorList>
    </citation>
    <scope>NUCLEOTIDE SEQUENCE [LARGE SCALE GENOMIC DNA]</scope>
    <source>
        <strain evidence="3 4">EAF2021</strain>
    </source>
</reference>
<gene>
    <name evidence="3" type="ORF">M9Y10_001840</name>
</gene>
<feature type="region of interest" description="Disordered" evidence="2">
    <location>
        <begin position="328"/>
        <end position="383"/>
    </location>
</feature>